<proteinExistence type="predicted"/>
<sequence length="84" mass="8999">MKSQEPRSEMDEASHAFLTFAIIGGLCGLAANFAMIAFGLPPLIAILAAIIAGLAIGALAAQLRIVRAGIRRIFTWVGELAWWF</sequence>
<dbReference type="RefSeq" id="WP_269402486.1">
    <property type="nucleotide sequence ID" value="NZ_JAPWGW010000003.1"/>
</dbReference>
<gene>
    <name evidence="2" type="ORF">O4G74_10100</name>
</gene>
<comment type="caution">
    <text evidence="2">The sequence shown here is derived from an EMBL/GenBank/DDBJ whole genome shotgun (WGS) entry which is preliminary data.</text>
</comment>
<feature type="transmembrane region" description="Helical" evidence="1">
    <location>
        <begin position="16"/>
        <end position="38"/>
    </location>
</feature>
<evidence type="ECO:0000313" key="3">
    <source>
        <dbReference type="Proteomes" id="UP001083770"/>
    </source>
</evidence>
<organism evidence="2 3">
    <name type="scientific">Henriciella marina</name>
    <dbReference type="NCBI Taxonomy" id="453851"/>
    <lineage>
        <taxon>Bacteria</taxon>
        <taxon>Pseudomonadati</taxon>
        <taxon>Pseudomonadota</taxon>
        <taxon>Alphaproteobacteria</taxon>
        <taxon>Hyphomonadales</taxon>
        <taxon>Hyphomonadaceae</taxon>
        <taxon>Henriciella</taxon>
    </lineage>
</organism>
<dbReference type="EMBL" id="JAPWGW010000003">
    <property type="protein sequence ID" value="MCZ4298410.1"/>
    <property type="molecule type" value="Genomic_DNA"/>
</dbReference>
<evidence type="ECO:0000256" key="1">
    <source>
        <dbReference type="SAM" id="Phobius"/>
    </source>
</evidence>
<keyword evidence="1" id="KW-0472">Membrane</keyword>
<keyword evidence="1" id="KW-0812">Transmembrane</keyword>
<feature type="transmembrane region" description="Helical" evidence="1">
    <location>
        <begin position="44"/>
        <end position="63"/>
    </location>
</feature>
<reference evidence="2" key="1">
    <citation type="submission" date="2022-12" db="EMBL/GenBank/DDBJ databases">
        <title>Bacterial isolates from different developmental stages of Nematostella vectensis.</title>
        <authorList>
            <person name="Fraune S."/>
        </authorList>
    </citation>
    <scope>NUCLEOTIDE SEQUENCE</scope>
    <source>
        <strain evidence="2">G21632-S1</strain>
    </source>
</reference>
<dbReference type="Proteomes" id="UP001083770">
    <property type="component" value="Unassembled WGS sequence"/>
</dbReference>
<keyword evidence="1" id="KW-1133">Transmembrane helix</keyword>
<evidence type="ECO:0000313" key="2">
    <source>
        <dbReference type="EMBL" id="MCZ4298410.1"/>
    </source>
</evidence>
<accession>A0ABT4LVL9</accession>
<keyword evidence="3" id="KW-1185">Reference proteome</keyword>
<name>A0ABT4LVL9_9PROT</name>
<protein>
    <submittedName>
        <fullName evidence="2">Uncharacterized protein</fullName>
    </submittedName>
</protein>